<sequence>MHARVFFFPVMQAPTIQSSEISWAISKTYFSQMNLGISSEYRNQNITTNRGGGHHYLVYCGRM</sequence>
<proteinExistence type="predicted"/>
<name>A0A0E9QQP6_ANGAN</name>
<accession>A0A0E9QQP6</accession>
<dbReference type="EMBL" id="GBXM01089331">
    <property type="protein sequence ID" value="JAH19246.1"/>
    <property type="molecule type" value="Transcribed_RNA"/>
</dbReference>
<protein>
    <submittedName>
        <fullName evidence="1">Uncharacterized protein</fullName>
    </submittedName>
</protein>
<reference evidence="1" key="2">
    <citation type="journal article" date="2015" name="Fish Shellfish Immunol.">
        <title>Early steps in the European eel (Anguilla anguilla)-Vibrio vulnificus interaction in the gills: Role of the RtxA13 toxin.</title>
        <authorList>
            <person name="Callol A."/>
            <person name="Pajuelo D."/>
            <person name="Ebbesson L."/>
            <person name="Teles M."/>
            <person name="MacKenzie S."/>
            <person name="Amaro C."/>
        </authorList>
    </citation>
    <scope>NUCLEOTIDE SEQUENCE</scope>
</reference>
<evidence type="ECO:0000313" key="1">
    <source>
        <dbReference type="EMBL" id="JAH19246.1"/>
    </source>
</evidence>
<organism evidence="1">
    <name type="scientific">Anguilla anguilla</name>
    <name type="common">European freshwater eel</name>
    <name type="synonym">Muraena anguilla</name>
    <dbReference type="NCBI Taxonomy" id="7936"/>
    <lineage>
        <taxon>Eukaryota</taxon>
        <taxon>Metazoa</taxon>
        <taxon>Chordata</taxon>
        <taxon>Craniata</taxon>
        <taxon>Vertebrata</taxon>
        <taxon>Euteleostomi</taxon>
        <taxon>Actinopterygii</taxon>
        <taxon>Neopterygii</taxon>
        <taxon>Teleostei</taxon>
        <taxon>Anguilliformes</taxon>
        <taxon>Anguillidae</taxon>
        <taxon>Anguilla</taxon>
    </lineage>
</organism>
<reference evidence="1" key="1">
    <citation type="submission" date="2014-11" db="EMBL/GenBank/DDBJ databases">
        <authorList>
            <person name="Amaro Gonzalez C."/>
        </authorList>
    </citation>
    <scope>NUCLEOTIDE SEQUENCE</scope>
</reference>
<dbReference type="AlphaFoldDB" id="A0A0E9QQP6"/>